<evidence type="ECO:0000256" key="2">
    <source>
        <dbReference type="SAM" id="Phobius"/>
    </source>
</evidence>
<dbReference type="KEGG" id="kcm:ABWK59_15395"/>
<organism evidence="3">
    <name type="scientific">Kitasatospora camelliae</name>
    <dbReference type="NCBI Taxonomy" id="3156397"/>
    <lineage>
        <taxon>Bacteria</taxon>
        <taxon>Bacillati</taxon>
        <taxon>Actinomycetota</taxon>
        <taxon>Actinomycetes</taxon>
        <taxon>Kitasatosporales</taxon>
        <taxon>Streptomycetaceae</taxon>
        <taxon>Kitasatospora</taxon>
    </lineage>
</organism>
<feature type="transmembrane region" description="Helical" evidence="2">
    <location>
        <begin position="151"/>
        <end position="168"/>
    </location>
</feature>
<keyword evidence="2" id="KW-0472">Membrane</keyword>
<name>A0AAU8JWQ1_9ACTN</name>
<dbReference type="Pfam" id="PF10935">
    <property type="entry name" value="DUF2637"/>
    <property type="match status" value="1"/>
</dbReference>
<dbReference type="InterPro" id="IPR021235">
    <property type="entry name" value="DUF2637"/>
</dbReference>
<keyword evidence="2" id="KW-1133">Transmembrane helix</keyword>
<reference evidence="3" key="1">
    <citation type="submission" date="2024-06" db="EMBL/GenBank/DDBJ databases">
        <title>The genome sequences of Kitasatospora sp. strain HUAS MG31.</title>
        <authorList>
            <person name="Mo P."/>
        </authorList>
    </citation>
    <scope>NUCLEOTIDE SEQUENCE</scope>
    <source>
        <strain evidence="3">HUAS MG31</strain>
    </source>
</reference>
<evidence type="ECO:0000256" key="1">
    <source>
        <dbReference type="SAM" id="MobiDB-lite"/>
    </source>
</evidence>
<keyword evidence="2" id="KW-0812">Transmembrane</keyword>
<gene>
    <name evidence="3" type="ORF">ABWK59_15395</name>
</gene>
<proteinExistence type="predicted"/>
<dbReference type="RefSeq" id="WP_354641148.1">
    <property type="nucleotide sequence ID" value="NZ_CP159872.1"/>
</dbReference>
<feature type="transmembrane region" description="Helical" evidence="2">
    <location>
        <begin position="105"/>
        <end position="131"/>
    </location>
</feature>
<feature type="transmembrane region" description="Helical" evidence="2">
    <location>
        <begin position="180"/>
        <end position="200"/>
    </location>
</feature>
<feature type="region of interest" description="Disordered" evidence="1">
    <location>
        <begin position="79"/>
        <end position="101"/>
    </location>
</feature>
<feature type="transmembrane region" description="Helical" evidence="2">
    <location>
        <begin position="206"/>
        <end position="224"/>
    </location>
</feature>
<dbReference type="EMBL" id="CP159872">
    <property type="protein sequence ID" value="XCM80208.1"/>
    <property type="molecule type" value="Genomic_DNA"/>
</dbReference>
<sequence>MSRGGRIAMHDASPLYGLGLSQGFDDTHGGISVPPEQGWFYGTPTGPNPYRSDHLEAADDGWASHEDFTRLLHTPVDLPDGSIPRQSAPRPRIRRRRPKAARRSWSQMLSTLFGALAGLIVATVSVLGWTFSYNPLQDLASTRVPQNLAQLWPLVVYGPWVVASLSILRATLTRHRTTQSWVVVVVFSSVATTLCVVHAARTFPGVVVAALPPLTAVISFHQLVRQIVAPSQTRLTTSTRRATHKAHR</sequence>
<accession>A0AAU8JWQ1</accession>
<protein>
    <submittedName>
        <fullName evidence="3">DUF2637 domain-containing protein</fullName>
    </submittedName>
</protein>
<feature type="compositionally biased region" description="Basic residues" evidence="1">
    <location>
        <begin position="91"/>
        <end position="101"/>
    </location>
</feature>
<evidence type="ECO:0000313" key="3">
    <source>
        <dbReference type="EMBL" id="XCM80208.1"/>
    </source>
</evidence>
<dbReference type="AlphaFoldDB" id="A0AAU8JWQ1"/>